<feature type="domain" description="CHAT" evidence="2">
    <location>
        <begin position="398"/>
        <end position="649"/>
    </location>
</feature>
<sequence>MPKLTANILLVIILIVLPIPALSQSQIEVIKTYLKQGKIEKARELLSPLKSDNSPVVLATFGDYYYLVKDYQQAIDYYNQSLKIESNPDILANLGEVYWSRHQNSQRLLLGFQGIVNPQLINRLKTESASDRQQALSIWQQVFKVDPDRAKASLYLAKADPKYLPQAETVVNQLPNNATKVPFILNLAELSGDKNLLELALSLTKDRRITSWIYYQQGTIPSLIEALNLAESLPAYDLLWRYQWKLADLYGEAGDKKREQVFLELAVAATQELRINPANVELKATIEPLYKKLAQLYFQNGSVKQGQDILNLLQVSQLQSFLLENCFTEVTKYLNPQTKNVAYIQTLVVNNGIFTIVKKGDSLQKSFTPIKSEEIQQKVLALRTTLPDTTSEKYIILSQELYNLLIAPIKPQLSGVNQLVFNNDPILTTIPYSALYDGKKFLIEDFAITYSLGFSPQIMASQNPSKTLLMGIENPPQPWINLPYAEEEINAIANTVPASVKAEEKTFTNFKTIQPDFNTIHIATHSQLAVDIKESTIVFADREVTMAEFERVLASRSEPIDLLVLSGCQTGVGDSRSVLGLAGMAAKNQVKKILASLWAVNDADTAKLMEQFYSFRQSGVSDAKALQMAQKQMLQNNLPPFSWSSFILIEN</sequence>
<dbReference type="SUPFAM" id="SSF48452">
    <property type="entry name" value="TPR-like"/>
    <property type="match status" value="1"/>
</dbReference>
<dbReference type="Proteomes" id="UP000238762">
    <property type="component" value="Unassembled WGS sequence"/>
</dbReference>
<dbReference type="InterPro" id="IPR019734">
    <property type="entry name" value="TPR_rpt"/>
</dbReference>
<dbReference type="Gene3D" id="1.25.40.10">
    <property type="entry name" value="Tetratricopeptide repeat domain"/>
    <property type="match status" value="1"/>
</dbReference>
<name>A0A2T1BYP8_9CYAN</name>
<accession>A0A2T1BYP8</accession>
<dbReference type="SMART" id="SM00028">
    <property type="entry name" value="TPR"/>
    <property type="match status" value="1"/>
</dbReference>
<keyword evidence="1" id="KW-0802">TPR repeat</keyword>
<organism evidence="3 4">
    <name type="scientific">Merismopedia glauca CCAP 1448/3</name>
    <dbReference type="NCBI Taxonomy" id="1296344"/>
    <lineage>
        <taxon>Bacteria</taxon>
        <taxon>Bacillati</taxon>
        <taxon>Cyanobacteriota</taxon>
        <taxon>Cyanophyceae</taxon>
        <taxon>Synechococcales</taxon>
        <taxon>Merismopediaceae</taxon>
        <taxon>Merismopedia</taxon>
    </lineage>
</organism>
<reference evidence="3 4" key="2">
    <citation type="submission" date="2018-03" db="EMBL/GenBank/DDBJ databases">
        <title>The ancient ancestry and fast evolution of plastids.</title>
        <authorList>
            <person name="Moore K.R."/>
            <person name="Magnabosco C."/>
            <person name="Momper L."/>
            <person name="Gold D.A."/>
            <person name="Bosak T."/>
            <person name="Fournier G.P."/>
        </authorList>
    </citation>
    <scope>NUCLEOTIDE SEQUENCE [LARGE SCALE GENOMIC DNA]</scope>
    <source>
        <strain evidence="3 4">CCAP 1448/3</strain>
    </source>
</reference>
<dbReference type="InterPro" id="IPR011990">
    <property type="entry name" value="TPR-like_helical_dom_sf"/>
</dbReference>
<proteinExistence type="predicted"/>
<dbReference type="OrthoDB" id="446317at2"/>
<dbReference type="AlphaFoldDB" id="A0A2T1BYP8"/>
<dbReference type="Pfam" id="PF12770">
    <property type="entry name" value="CHAT"/>
    <property type="match status" value="1"/>
</dbReference>
<dbReference type="PANTHER" id="PTHR10098">
    <property type="entry name" value="RAPSYN-RELATED"/>
    <property type="match status" value="1"/>
</dbReference>
<reference evidence="3 4" key="1">
    <citation type="submission" date="2018-02" db="EMBL/GenBank/DDBJ databases">
        <authorList>
            <person name="Cohen D.B."/>
            <person name="Kent A.D."/>
        </authorList>
    </citation>
    <scope>NUCLEOTIDE SEQUENCE [LARGE SCALE GENOMIC DNA]</scope>
    <source>
        <strain evidence="3 4">CCAP 1448/3</strain>
    </source>
</reference>
<dbReference type="InterPro" id="IPR024983">
    <property type="entry name" value="CHAT_dom"/>
</dbReference>
<protein>
    <recommendedName>
        <fullName evidence="2">CHAT domain-containing protein</fullName>
    </recommendedName>
</protein>
<keyword evidence="4" id="KW-1185">Reference proteome</keyword>
<gene>
    <name evidence="3" type="ORF">C7B64_20395</name>
</gene>
<feature type="repeat" description="TPR" evidence="1">
    <location>
        <begin position="55"/>
        <end position="88"/>
    </location>
</feature>
<evidence type="ECO:0000256" key="1">
    <source>
        <dbReference type="PROSITE-ProRule" id="PRU00339"/>
    </source>
</evidence>
<dbReference type="EMBL" id="PVWJ01000136">
    <property type="protein sequence ID" value="PSB01037.1"/>
    <property type="molecule type" value="Genomic_DNA"/>
</dbReference>
<dbReference type="RefSeq" id="WP_106290818.1">
    <property type="nucleotide sequence ID" value="NZ_CAWNTC010000170.1"/>
</dbReference>
<evidence type="ECO:0000259" key="2">
    <source>
        <dbReference type="Pfam" id="PF12770"/>
    </source>
</evidence>
<dbReference type="PROSITE" id="PS50005">
    <property type="entry name" value="TPR"/>
    <property type="match status" value="1"/>
</dbReference>
<evidence type="ECO:0000313" key="3">
    <source>
        <dbReference type="EMBL" id="PSB01037.1"/>
    </source>
</evidence>
<comment type="caution">
    <text evidence="3">The sequence shown here is derived from an EMBL/GenBank/DDBJ whole genome shotgun (WGS) entry which is preliminary data.</text>
</comment>
<evidence type="ECO:0000313" key="4">
    <source>
        <dbReference type="Proteomes" id="UP000238762"/>
    </source>
</evidence>